<dbReference type="Proteomes" id="UP000192634">
    <property type="component" value="Unassembled WGS sequence"/>
</dbReference>
<dbReference type="PANTHER" id="PTHR34700">
    <property type="entry name" value="POTASSIUM BINDING PROTEIN KBP"/>
    <property type="match status" value="1"/>
</dbReference>
<feature type="transmembrane region" description="Helical" evidence="2">
    <location>
        <begin position="12"/>
        <end position="36"/>
    </location>
</feature>
<dbReference type="AlphaFoldDB" id="A0A1W2CFG2"/>
<dbReference type="InterPro" id="IPR052196">
    <property type="entry name" value="Bact_Kbp"/>
</dbReference>
<sequence length="881" mass="91457">MSNAPASRTTVLARGLASLLGIVLILVGLPLALIVLGGNPLPSQLPSLEEVGGALTRPDDGTLLIGIVTVAGWLVWASLTLSFLVEIPAAIRGVPAPRLPGLSWQQGRAAAMTGAVAAMLAVGAPAVAQADPRPVVRASATAPAAQPESESVQTVTVRAGETLWGIAERELGDGHRYPELVEASAHVVQPDGGRLRAGDTIRPGWQVVVPQTVVSGHAEGEAAQPSPAQADLEQQMSGATPPRHDAGPSPVRAQPAADLRGGSDGSVGTAPVADTASTAATVGLGVIACAGALALVRSRRRRQRRTRPPGWRLVVPSTAASRALARLEAEGDEAAPRDLYAALADLARRCAPGALPSLRAARLSAETIEVYVVEEDLAVPHPWVPAGGGTWVLDRSGAPAGTGDGSSPWPCLVTLGQDDDGGHIFINLEQIGALQLAGAGPDVDAVLAAIAIDLATSAHDRPQVSLVGAGADLVEALGLPDVTYTPDVGEVLDRWEGSARSGSPHVLLVGTDLSAAEVQRLRALRSQAPAGALAVVSRSEGLSQWSLTVDASGGTLAGILDPTGMMVRPPLLARPDYMDLLELLRSTSHEPVPGPGWSQGARVDPLTLQTLPRKSLARPAGPADEETTSLAQFTNEHSRIRVLGRVEVTGTGPLPEDEALATELVALIALHPGSDLAGVAHLLGLPEHDVHGAVRQTQQWMHPLTDGEAKGDAVHLQLEDVSVDWQHLRKLVGTTLADADSPRVREALTLVTGQPFDATPEGRFSWAINDRWEISAAVADIAHELAQRCLRAGDPAGASWAARKGLLAEPLSEMLWRDEVHAAWQAGQRDKASSVLDEAESTVGDLSGLAQEAAALGEEPRPAPAGQATLAPQRPEGVRSR</sequence>
<dbReference type="SUPFAM" id="SSF48452">
    <property type="entry name" value="TPR-like"/>
    <property type="match status" value="1"/>
</dbReference>
<evidence type="ECO:0000256" key="1">
    <source>
        <dbReference type="SAM" id="MobiDB-lite"/>
    </source>
</evidence>
<feature type="region of interest" description="Disordered" evidence="1">
    <location>
        <begin position="217"/>
        <end position="270"/>
    </location>
</feature>
<reference evidence="4 5" key="1">
    <citation type="submission" date="2017-04" db="EMBL/GenBank/DDBJ databases">
        <authorList>
            <person name="Afonso C.L."/>
            <person name="Miller P.J."/>
            <person name="Scott M.A."/>
            <person name="Spackman E."/>
            <person name="Goraichik I."/>
            <person name="Dimitrov K.M."/>
            <person name="Suarez D.L."/>
            <person name="Swayne D.E."/>
        </authorList>
    </citation>
    <scope>NUCLEOTIDE SEQUENCE [LARGE SCALE GENOMIC DNA]</scope>
    <source>
        <strain evidence="4 5">CGMCC 1.12511</strain>
    </source>
</reference>
<dbReference type="CDD" id="cd00118">
    <property type="entry name" value="LysM"/>
    <property type="match status" value="1"/>
</dbReference>
<feature type="transmembrane region" description="Helical" evidence="2">
    <location>
        <begin position="109"/>
        <end position="128"/>
    </location>
</feature>
<dbReference type="SMART" id="SM01043">
    <property type="entry name" value="BTAD"/>
    <property type="match status" value="1"/>
</dbReference>
<keyword evidence="2" id="KW-0472">Membrane</keyword>
<organism evidence="4 5">
    <name type="scientific">Janibacter indicus</name>
    <dbReference type="NCBI Taxonomy" id="857417"/>
    <lineage>
        <taxon>Bacteria</taxon>
        <taxon>Bacillati</taxon>
        <taxon>Actinomycetota</taxon>
        <taxon>Actinomycetes</taxon>
        <taxon>Micrococcales</taxon>
        <taxon>Intrasporangiaceae</taxon>
        <taxon>Janibacter</taxon>
    </lineage>
</organism>
<evidence type="ECO:0000259" key="3">
    <source>
        <dbReference type="SMART" id="SM01043"/>
    </source>
</evidence>
<feature type="transmembrane region" description="Helical" evidence="2">
    <location>
        <begin position="63"/>
        <end position="88"/>
    </location>
</feature>
<dbReference type="Gene3D" id="3.10.350.10">
    <property type="entry name" value="LysM domain"/>
    <property type="match status" value="1"/>
</dbReference>
<accession>A0A1W2CFG2</accession>
<evidence type="ECO:0000256" key="2">
    <source>
        <dbReference type="SAM" id="Phobius"/>
    </source>
</evidence>
<protein>
    <recommendedName>
        <fullName evidence="3">Bacterial transcriptional activator domain-containing protein</fullName>
    </recommendedName>
</protein>
<dbReference type="InterPro" id="IPR011990">
    <property type="entry name" value="TPR-like_helical_dom_sf"/>
</dbReference>
<dbReference type="InterPro" id="IPR036779">
    <property type="entry name" value="LysM_dom_sf"/>
</dbReference>
<feature type="domain" description="Bacterial transcriptional activator" evidence="3">
    <location>
        <begin position="723"/>
        <end position="861"/>
    </location>
</feature>
<dbReference type="Gene3D" id="1.25.40.10">
    <property type="entry name" value="Tetratricopeptide repeat domain"/>
    <property type="match status" value="1"/>
</dbReference>
<dbReference type="InterPro" id="IPR005158">
    <property type="entry name" value="BTAD"/>
</dbReference>
<dbReference type="RefSeq" id="WP_084452140.1">
    <property type="nucleotide sequence ID" value="NZ_FWXN01000011.1"/>
</dbReference>
<proteinExistence type="predicted"/>
<dbReference type="EMBL" id="FWXN01000011">
    <property type="protein sequence ID" value="SMC83398.1"/>
    <property type="molecule type" value="Genomic_DNA"/>
</dbReference>
<dbReference type="PANTHER" id="PTHR34700:SF4">
    <property type="entry name" value="PHAGE-LIKE ELEMENT PBSX PROTEIN XKDP"/>
    <property type="match status" value="1"/>
</dbReference>
<keyword evidence="2" id="KW-1133">Transmembrane helix</keyword>
<evidence type="ECO:0000313" key="4">
    <source>
        <dbReference type="EMBL" id="SMC83398.1"/>
    </source>
</evidence>
<dbReference type="InterPro" id="IPR018392">
    <property type="entry name" value="LysM"/>
</dbReference>
<feature type="region of interest" description="Disordered" evidence="1">
    <location>
        <begin position="856"/>
        <end position="881"/>
    </location>
</feature>
<gene>
    <name evidence="4" type="ORF">SAMN06296429_1119</name>
</gene>
<evidence type="ECO:0000313" key="5">
    <source>
        <dbReference type="Proteomes" id="UP000192634"/>
    </source>
</evidence>
<name>A0A1W2CFG2_9MICO</name>
<dbReference type="OrthoDB" id="8444614at2"/>
<keyword evidence="2" id="KW-0812">Transmembrane</keyword>